<dbReference type="InterPro" id="IPR013087">
    <property type="entry name" value="Znf_C2H2_type"/>
</dbReference>
<dbReference type="GO" id="GO:0008270">
    <property type="term" value="F:zinc ion binding"/>
    <property type="evidence" value="ECO:0007669"/>
    <property type="project" value="UniProtKB-KW"/>
</dbReference>
<keyword evidence="1" id="KW-0863">Zinc-finger</keyword>
<dbReference type="SMART" id="SM00355">
    <property type="entry name" value="ZnF_C2H2"/>
    <property type="match status" value="2"/>
</dbReference>
<feature type="domain" description="C2H2-type" evidence="3">
    <location>
        <begin position="234"/>
        <end position="258"/>
    </location>
</feature>
<reference evidence="4 5" key="1">
    <citation type="journal article" date="2012" name="New Phytol.">
        <title>Insight into trade-off between wood decay and parasitism from the genome of a fungal forest pathogen.</title>
        <authorList>
            <person name="Olson A."/>
            <person name="Aerts A."/>
            <person name="Asiegbu F."/>
            <person name="Belbahri L."/>
            <person name="Bouzid O."/>
            <person name="Broberg A."/>
            <person name="Canback B."/>
            <person name="Coutinho P.M."/>
            <person name="Cullen D."/>
            <person name="Dalman K."/>
            <person name="Deflorio G."/>
            <person name="van Diepen L.T."/>
            <person name="Dunand C."/>
            <person name="Duplessis S."/>
            <person name="Durling M."/>
            <person name="Gonthier P."/>
            <person name="Grimwood J."/>
            <person name="Fossdal C.G."/>
            <person name="Hansson D."/>
            <person name="Henrissat B."/>
            <person name="Hietala A."/>
            <person name="Himmelstrand K."/>
            <person name="Hoffmeister D."/>
            <person name="Hogberg N."/>
            <person name="James T.Y."/>
            <person name="Karlsson M."/>
            <person name="Kohler A."/>
            <person name="Kues U."/>
            <person name="Lee Y.H."/>
            <person name="Lin Y.C."/>
            <person name="Lind M."/>
            <person name="Lindquist E."/>
            <person name="Lombard V."/>
            <person name="Lucas S."/>
            <person name="Lunden K."/>
            <person name="Morin E."/>
            <person name="Murat C."/>
            <person name="Park J."/>
            <person name="Raffaello T."/>
            <person name="Rouze P."/>
            <person name="Salamov A."/>
            <person name="Schmutz J."/>
            <person name="Solheim H."/>
            <person name="Stahlberg J."/>
            <person name="Velez H."/>
            <person name="de Vries R.P."/>
            <person name="Wiebenga A."/>
            <person name="Woodward S."/>
            <person name="Yakovlev I."/>
            <person name="Garbelotto M."/>
            <person name="Martin F."/>
            <person name="Grigoriev I.V."/>
            <person name="Stenlid J."/>
        </authorList>
    </citation>
    <scope>NUCLEOTIDE SEQUENCE [LARGE SCALE GENOMIC DNA]</scope>
    <source>
        <strain evidence="4 5">TC 32-1</strain>
    </source>
</reference>
<dbReference type="KEGG" id="hir:HETIRDRAFT_322777"/>
<dbReference type="RefSeq" id="XP_009548048.1">
    <property type="nucleotide sequence ID" value="XM_009549753.1"/>
</dbReference>
<gene>
    <name evidence="4" type="ORF">HETIRDRAFT_322777</name>
</gene>
<evidence type="ECO:0000259" key="3">
    <source>
        <dbReference type="PROSITE" id="PS50157"/>
    </source>
</evidence>
<dbReference type="InterPro" id="IPR036236">
    <property type="entry name" value="Znf_C2H2_sf"/>
</dbReference>
<accession>W4K323</accession>
<name>W4K323_HETIT</name>
<dbReference type="HOGENOM" id="CLU_066263_0_0_1"/>
<dbReference type="PROSITE" id="PS50157">
    <property type="entry name" value="ZINC_FINGER_C2H2_2"/>
    <property type="match status" value="2"/>
</dbReference>
<dbReference type="EMBL" id="KI925460">
    <property type="protein sequence ID" value="ETW79461.1"/>
    <property type="molecule type" value="Genomic_DNA"/>
</dbReference>
<evidence type="ECO:0000256" key="1">
    <source>
        <dbReference type="PROSITE-ProRule" id="PRU00042"/>
    </source>
</evidence>
<dbReference type="Gene3D" id="3.30.160.60">
    <property type="entry name" value="Classic Zinc Finger"/>
    <property type="match status" value="1"/>
</dbReference>
<feature type="region of interest" description="Disordered" evidence="2">
    <location>
        <begin position="176"/>
        <end position="197"/>
    </location>
</feature>
<dbReference type="Pfam" id="PF00096">
    <property type="entry name" value="zf-C2H2"/>
    <property type="match status" value="2"/>
</dbReference>
<organism evidence="4 5">
    <name type="scientific">Heterobasidion irregulare (strain TC 32-1)</name>
    <dbReference type="NCBI Taxonomy" id="747525"/>
    <lineage>
        <taxon>Eukaryota</taxon>
        <taxon>Fungi</taxon>
        <taxon>Dikarya</taxon>
        <taxon>Basidiomycota</taxon>
        <taxon>Agaricomycotina</taxon>
        <taxon>Agaricomycetes</taxon>
        <taxon>Russulales</taxon>
        <taxon>Bondarzewiaceae</taxon>
        <taxon>Heterobasidion</taxon>
        <taxon>Heterobasidion annosum species complex</taxon>
    </lineage>
</organism>
<evidence type="ECO:0000313" key="4">
    <source>
        <dbReference type="EMBL" id="ETW79461.1"/>
    </source>
</evidence>
<dbReference type="SUPFAM" id="SSF57667">
    <property type="entry name" value="beta-beta-alpha zinc fingers"/>
    <property type="match status" value="1"/>
</dbReference>
<keyword evidence="1" id="KW-0479">Metal-binding</keyword>
<dbReference type="InParanoid" id="W4K323"/>
<dbReference type="AlphaFoldDB" id="W4K323"/>
<keyword evidence="5" id="KW-1185">Reference proteome</keyword>
<protein>
    <recommendedName>
        <fullName evidence="3">C2H2-type domain-containing protein</fullName>
    </recommendedName>
</protein>
<sequence length="258" mass="28487">MLRFCPPFASTTLTNLHSQYPTIEPEWVPVQPLPMYAMAGPSHVVSGDVHCPQQMLPAGGSYYQAALPMAYRPMYAHEEPAIPHYSHYAVQPQYGALAMSELPVAGPSAPQAGTSGDVVARLATSKRRLRLIPHQPAGTSEGFEGDTLNHTKLTLRKSVHRKAPANKNIPKAVKAMAKGKSRTKAPAPAPRTGGKKTPYLTAKHKCIDCTTGFKRKAELTRHMQWGKAHIERSLRCDQCDKKFSRPDSLRNHKRNVHD</sequence>
<proteinExistence type="predicted"/>
<evidence type="ECO:0000256" key="2">
    <source>
        <dbReference type="SAM" id="MobiDB-lite"/>
    </source>
</evidence>
<dbReference type="OrthoDB" id="40579at2759"/>
<evidence type="ECO:0000313" key="5">
    <source>
        <dbReference type="Proteomes" id="UP000030671"/>
    </source>
</evidence>
<feature type="domain" description="C2H2-type" evidence="3">
    <location>
        <begin position="204"/>
        <end position="229"/>
    </location>
</feature>
<dbReference type="Proteomes" id="UP000030671">
    <property type="component" value="Unassembled WGS sequence"/>
</dbReference>
<dbReference type="GeneID" id="20670905"/>
<dbReference type="PROSITE" id="PS00028">
    <property type="entry name" value="ZINC_FINGER_C2H2_1"/>
    <property type="match status" value="1"/>
</dbReference>
<keyword evidence="1" id="KW-0862">Zinc</keyword>